<proteinExistence type="predicted"/>
<evidence type="ECO:0008006" key="2">
    <source>
        <dbReference type="Google" id="ProtNLM"/>
    </source>
</evidence>
<accession>A0A212LDD1</accession>
<dbReference type="EMBL" id="FMJD01000007">
    <property type="protein sequence ID" value="SCM75584.1"/>
    <property type="molecule type" value="Genomic_DNA"/>
</dbReference>
<sequence length="117" mass="12691">MARITSDFFVSAYVRRRNDAGLFTAVVRKGAAEAGAIFVKVSRLDGTADLYGPAPQIYLDDVDPAVADGRVFEPLLAGAPEPDVDARLQSERRFDGDCWIVETEDRQGTADLDIVGT</sequence>
<dbReference type="Gene3D" id="3.40.1530.20">
    <property type="entry name" value="Protein of unknown function (DUF1491)"/>
    <property type="match status" value="1"/>
</dbReference>
<reference evidence="1" key="1">
    <citation type="submission" date="2016-08" db="EMBL/GenBank/DDBJ databases">
        <authorList>
            <person name="Seilhamer J.J."/>
        </authorList>
    </citation>
    <scope>NUCLEOTIDE SEQUENCE</scope>
    <source>
        <strain evidence="1">86</strain>
    </source>
</reference>
<dbReference type="InterPro" id="IPR009964">
    <property type="entry name" value="DUF1491"/>
</dbReference>
<organism evidence="1">
    <name type="scientific">uncultured Pleomorphomonas sp</name>
    <dbReference type="NCBI Taxonomy" id="442121"/>
    <lineage>
        <taxon>Bacteria</taxon>
        <taxon>Pseudomonadati</taxon>
        <taxon>Pseudomonadota</taxon>
        <taxon>Alphaproteobacteria</taxon>
        <taxon>Hyphomicrobiales</taxon>
        <taxon>Pleomorphomonadaceae</taxon>
        <taxon>Pleomorphomonas</taxon>
        <taxon>environmental samples</taxon>
    </lineage>
</organism>
<dbReference type="Pfam" id="PF07372">
    <property type="entry name" value="DUF1491"/>
    <property type="match status" value="1"/>
</dbReference>
<evidence type="ECO:0000313" key="1">
    <source>
        <dbReference type="EMBL" id="SCM75584.1"/>
    </source>
</evidence>
<dbReference type="AlphaFoldDB" id="A0A212LDD1"/>
<protein>
    <recommendedName>
        <fullName evidence="2">DUF1491 family protein</fullName>
    </recommendedName>
</protein>
<gene>
    <name evidence="1" type="ORF">KL86PLE_30031</name>
</gene>
<dbReference type="RefSeq" id="WP_288195949.1">
    <property type="nucleotide sequence ID" value="NZ_LT608334.1"/>
</dbReference>
<name>A0A212LDD1_9HYPH</name>